<dbReference type="Gene3D" id="2.30.29.30">
    <property type="entry name" value="Pleckstrin-homology domain (PH domain)/Phosphotyrosine-binding domain (PTB)"/>
    <property type="match status" value="1"/>
</dbReference>
<dbReference type="Pfam" id="PF16746">
    <property type="entry name" value="BAR_3"/>
    <property type="match status" value="1"/>
</dbReference>
<comment type="caution">
    <text evidence="13">The sequence shown here is derived from an EMBL/GenBank/DDBJ whole genome shotgun (WGS) entry which is preliminary data.</text>
</comment>
<dbReference type="InterPro" id="IPR027267">
    <property type="entry name" value="AH/BAR_dom_sf"/>
</dbReference>
<evidence type="ECO:0000256" key="2">
    <source>
        <dbReference type="ARBA" id="ARBA00022771"/>
    </source>
</evidence>
<dbReference type="InterPro" id="IPR045258">
    <property type="entry name" value="ACAP1/2/3-like"/>
</dbReference>
<feature type="repeat" description="ANK" evidence="5">
    <location>
        <begin position="655"/>
        <end position="687"/>
    </location>
</feature>
<dbReference type="InterPro" id="IPR037278">
    <property type="entry name" value="ARFGAP/RecO"/>
</dbReference>
<evidence type="ECO:0000256" key="5">
    <source>
        <dbReference type="PROSITE-ProRule" id="PRU00023"/>
    </source>
</evidence>
<evidence type="ECO:0000256" key="1">
    <source>
        <dbReference type="ARBA" id="ARBA00022723"/>
    </source>
</evidence>
<reference evidence="13 14" key="1">
    <citation type="submission" date="2021-05" db="EMBL/GenBank/DDBJ databases">
        <authorList>
            <person name="Zahm M."/>
            <person name="Klopp C."/>
            <person name="Cabau C."/>
            <person name="Kuhl H."/>
            <person name="Suciu R."/>
            <person name="Ciorpac M."/>
            <person name="Holostenco D."/>
            <person name="Gessner J."/>
            <person name="Wuertz S."/>
            <person name="Hohne C."/>
            <person name="Stock M."/>
            <person name="Gislard M."/>
            <person name="Lluch J."/>
            <person name="Milhes M."/>
            <person name="Lampietro C."/>
            <person name="Lopez Roques C."/>
            <person name="Donnadieu C."/>
            <person name="Du K."/>
            <person name="Schartl M."/>
            <person name="Guiguen Y."/>
        </authorList>
    </citation>
    <scope>NUCLEOTIDE SEQUENCE [LARGE SCALE GENOMIC DNA]</scope>
    <source>
        <strain evidence="13">Hh-F2</strain>
        <tissue evidence="13">Blood</tissue>
    </source>
</reference>
<dbReference type="SUPFAM" id="SSF48403">
    <property type="entry name" value="Ankyrin repeat"/>
    <property type="match status" value="1"/>
</dbReference>
<organism evidence="13 14">
    <name type="scientific">Huso huso</name>
    <name type="common">Beluga</name>
    <name type="synonym">Acipenser huso</name>
    <dbReference type="NCBI Taxonomy" id="61971"/>
    <lineage>
        <taxon>Eukaryota</taxon>
        <taxon>Metazoa</taxon>
        <taxon>Chordata</taxon>
        <taxon>Craniata</taxon>
        <taxon>Vertebrata</taxon>
        <taxon>Euteleostomi</taxon>
        <taxon>Actinopterygii</taxon>
        <taxon>Chondrostei</taxon>
        <taxon>Acipenseriformes</taxon>
        <taxon>Acipenseridae</taxon>
        <taxon>Huso</taxon>
    </lineage>
</organism>
<feature type="compositionally biased region" description="Basic and acidic residues" evidence="9">
    <location>
        <begin position="365"/>
        <end position="378"/>
    </location>
</feature>
<keyword evidence="7" id="KW-0343">GTPase activation</keyword>
<keyword evidence="3 7" id="KW-0862">Zinc</keyword>
<proteinExistence type="predicted"/>
<evidence type="ECO:0000256" key="6">
    <source>
        <dbReference type="PROSITE-ProRule" id="PRU00288"/>
    </source>
</evidence>
<feature type="compositionally biased region" description="Low complexity" evidence="9">
    <location>
        <begin position="558"/>
        <end position="579"/>
    </location>
</feature>
<evidence type="ECO:0000259" key="11">
    <source>
        <dbReference type="PROSITE" id="PS50003"/>
    </source>
</evidence>
<dbReference type="Pfam" id="PF01412">
    <property type="entry name" value="ArfGap"/>
    <property type="match status" value="1"/>
</dbReference>
<keyword evidence="4 5" id="KW-0040">ANK repeat</keyword>
<dbReference type="InterPro" id="IPR001164">
    <property type="entry name" value="ArfGAP_dom"/>
</dbReference>
<feature type="coiled-coil region" evidence="8">
    <location>
        <begin position="21"/>
        <end position="48"/>
    </location>
</feature>
<name>A0ABR0YZH3_HUSHU</name>
<comment type="function">
    <text evidence="7">GTPase-activating protein for the ADP ribosylation factor family.</text>
</comment>
<dbReference type="InterPro" id="IPR038508">
    <property type="entry name" value="ArfGAP_dom_sf"/>
</dbReference>
<comment type="activity regulation">
    <text evidence="7">GAP activity stimulated by phosphatidylinositol 4,5-bisphosphate (PIP2) and phosphatidic acid.</text>
</comment>
<evidence type="ECO:0000256" key="8">
    <source>
        <dbReference type="SAM" id="Coils"/>
    </source>
</evidence>
<dbReference type="EMBL" id="JAHFZB010000020">
    <property type="protein sequence ID" value="KAK6477992.1"/>
    <property type="molecule type" value="Genomic_DNA"/>
</dbReference>
<feature type="region of interest" description="Disordered" evidence="9">
    <location>
        <begin position="365"/>
        <end position="396"/>
    </location>
</feature>
<evidence type="ECO:0000313" key="14">
    <source>
        <dbReference type="Proteomes" id="UP001369086"/>
    </source>
</evidence>
<feature type="region of interest" description="Disordered" evidence="9">
    <location>
        <begin position="744"/>
        <end position="763"/>
    </location>
</feature>
<keyword evidence="2 6" id="KW-0863">Zinc-finger</keyword>
<evidence type="ECO:0000259" key="12">
    <source>
        <dbReference type="PROSITE" id="PS50115"/>
    </source>
</evidence>
<keyword evidence="1 7" id="KW-0479">Metal-binding</keyword>
<keyword evidence="7" id="KW-0677">Repeat</keyword>
<dbReference type="PANTHER" id="PTHR23180:SF197">
    <property type="entry name" value="ARF-GAP WITH COILED-COIL, ANK REPEAT AND PH DOMAIN-CONTAINING PROTEIN 1"/>
    <property type="match status" value="1"/>
</dbReference>
<keyword evidence="10" id="KW-0472">Membrane</keyword>
<gene>
    <name evidence="13" type="ORF">HHUSO_G21694</name>
</gene>
<keyword evidence="10" id="KW-0812">Transmembrane</keyword>
<evidence type="ECO:0000256" key="9">
    <source>
        <dbReference type="SAM" id="MobiDB-lite"/>
    </source>
</evidence>
<dbReference type="Pfam" id="PF12796">
    <property type="entry name" value="Ank_2"/>
    <property type="match status" value="1"/>
</dbReference>
<dbReference type="Proteomes" id="UP001369086">
    <property type="component" value="Unassembled WGS sequence"/>
</dbReference>
<comment type="subcellular location">
    <subcellularLocation>
        <location evidence="7">Endosome membrane</location>
        <topology evidence="7">Peripheral membrane protein</topology>
    </subcellularLocation>
</comment>
<comment type="domain">
    <text evidence="7">The BAR domain mediates homodimerization, it can neither bind membrane nor impart curvature, but instead requires the neighboring PH domain to achieve these functions.</text>
</comment>
<evidence type="ECO:0000256" key="7">
    <source>
        <dbReference type="RuleBase" id="RU369028"/>
    </source>
</evidence>
<sequence length="763" mass="86176">MTVKLDFEECLKDSPRFRAAIETVESDVTELEAKLDKLVKQCNTMLESGRVYCSNSRQFVAGVRELGQYSRGDDMMRECLEKFSSKLNVMIEAQGELIETTQKSVKQQIQNFVKEDVKRFKDTKKEFDKSSESLENSLIRNAQAPRNKQHEVDEASTALLTARRAFRNEALDYVLQITVIESKKKTEVLSAMLSLVEAQATFFAQGYDSFRELEEYRKDLAGQLHHLVLNSARDKRDMEQRHVTVKQKDISYDDSMMEFNHEARNGVAMEGYLYKRASNAFKTWSRRWFSIQNNQLVYQKKLKDAVTVVVEDVRLCTVKQCPDNERRFCFEVVSPSKSCLLQADSERQQQAWVLAVQNSIATAFQEHREDSPGSRLERTASVSGGGGAGMDFPSQSRENVDKQALEQVQRIRGNDHCCDCGEPNPDWASINLGITLCIVCSGIHRSLGVHFSKVRSLTLDSWEPELLKLMCELGNSTMNSIYEARIDEMTIKKPHAGSPRQEKESWIRSKYVEKKFIQKLPETGRPLRRSSARRNRANTQERPSTRPPLKPKPGRATLPRLAGLPSSSPASSLSSSRSSLASNKGKRISWDLGVDRLPAAQMGRGFFICIFYFLNFFLISAVLTSLSLSPVSQDSLVACEFLLQNGANVNQTDARGRGPIHHATTLGHTGLVCLFLKRGADQSARDGDGRDPLTIAIDNANADIVTLLRLAKMKEEMMREMEGSYGQSGDETYHDIFRDFSQMASNNPEKLNRRSDDLKTSTL</sequence>
<dbReference type="SMART" id="SM00233">
    <property type="entry name" value="PH"/>
    <property type="match status" value="1"/>
</dbReference>
<evidence type="ECO:0000256" key="10">
    <source>
        <dbReference type="SAM" id="Phobius"/>
    </source>
</evidence>
<evidence type="ECO:0000256" key="3">
    <source>
        <dbReference type="ARBA" id="ARBA00022833"/>
    </source>
</evidence>
<dbReference type="PROSITE" id="PS50115">
    <property type="entry name" value="ARFGAP"/>
    <property type="match status" value="1"/>
</dbReference>
<dbReference type="InterPro" id="IPR036770">
    <property type="entry name" value="Ankyrin_rpt-contain_sf"/>
</dbReference>
<dbReference type="CDD" id="cd13250">
    <property type="entry name" value="PH_ACAP"/>
    <property type="match status" value="1"/>
</dbReference>
<keyword evidence="8" id="KW-0175">Coiled coil</keyword>
<dbReference type="SMART" id="SM00105">
    <property type="entry name" value="ArfGap"/>
    <property type="match status" value="1"/>
</dbReference>
<evidence type="ECO:0000256" key="4">
    <source>
        <dbReference type="ARBA" id="ARBA00023043"/>
    </source>
</evidence>
<accession>A0ABR0YZH3</accession>
<dbReference type="InterPro" id="IPR011993">
    <property type="entry name" value="PH-like_dom_sf"/>
</dbReference>
<dbReference type="SUPFAM" id="SSF103657">
    <property type="entry name" value="BAR/IMD domain-like"/>
    <property type="match status" value="1"/>
</dbReference>
<dbReference type="InterPro" id="IPR002110">
    <property type="entry name" value="Ankyrin_rpt"/>
</dbReference>
<dbReference type="PROSITE" id="PS50088">
    <property type="entry name" value="ANK_REPEAT"/>
    <property type="match status" value="1"/>
</dbReference>
<dbReference type="SUPFAM" id="SSF50729">
    <property type="entry name" value="PH domain-like"/>
    <property type="match status" value="1"/>
</dbReference>
<keyword evidence="14" id="KW-1185">Reference proteome</keyword>
<keyword evidence="7" id="KW-0967">Endosome</keyword>
<dbReference type="InterPro" id="IPR004148">
    <property type="entry name" value="BAR_dom"/>
</dbReference>
<feature type="domain" description="Arf-GAP" evidence="12">
    <location>
        <begin position="402"/>
        <end position="524"/>
    </location>
</feature>
<dbReference type="PRINTS" id="PR00405">
    <property type="entry name" value="REVINTRACTNG"/>
</dbReference>
<feature type="transmembrane region" description="Helical" evidence="10">
    <location>
        <begin position="606"/>
        <end position="628"/>
    </location>
</feature>
<protein>
    <recommendedName>
        <fullName evidence="7">Arf-GAP with coiled-coil, ANK repeat and PH domain-containing protein</fullName>
        <shortName evidence="7">Cnt-b</shortName>
    </recommendedName>
    <alternativeName>
        <fullName evidence="7">Centaurin-beta</fullName>
    </alternativeName>
</protein>
<dbReference type="PANTHER" id="PTHR23180">
    <property type="entry name" value="CENTAURIN/ARF"/>
    <property type="match status" value="1"/>
</dbReference>
<dbReference type="Pfam" id="PF00169">
    <property type="entry name" value="PH"/>
    <property type="match status" value="1"/>
</dbReference>
<feature type="domain" description="PH" evidence="11">
    <location>
        <begin position="266"/>
        <end position="361"/>
    </location>
</feature>
<dbReference type="Gene3D" id="1.10.220.150">
    <property type="entry name" value="Arf GTPase activating protein"/>
    <property type="match status" value="1"/>
</dbReference>
<feature type="region of interest" description="Disordered" evidence="9">
    <location>
        <begin position="523"/>
        <end position="579"/>
    </location>
</feature>
<comment type="domain">
    <text evidence="7">PH domain binds phospholipids including phosphatidic acid, phosphatidylinositol 3-phosphate, phosphatidylinositol 3,5-bisphosphate (PIP2) and phosphatidylinositol 3,4,5-trisphosphate (PIP3). May mediate protein binding to PIP2 or PIP3 containing membranes.</text>
</comment>
<dbReference type="PROSITE" id="PS50297">
    <property type="entry name" value="ANK_REP_REGION"/>
    <property type="match status" value="1"/>
</dbReference>
<dbReference type="Gene3D" id="1.20.1270.60">
    <property type="entry name" value="Arfaptin homology (AH) domain/BAR domain"/>
    <property type="match status" value="1"/>
</dbReference>
<dbReference type="Gene3D" id="1.25.40.20">
    <property type="entry name" value="Ankyrin repeat-containing domain"/>
    <property type="match status" value="1"/>
</dbReference>
<dbReference type="SUPFAM" id="SSF57863">
    <property type="entry name" value="ArfGap/RecO-like zinc finger"/>
    <property type="match status" value="1"/>
</dbReference>
<feature type="compositionally biased region" description="Basic and acidic residues" evidence="9">
    <location>
        <begin position="750"/>
        <end position="763"/>
    </location>
</feature>
<keyword evidence="10" id="KW-1133">Transmembrane helix</keyword>
<dbReference type="PROSITE" id="PS50003">
    <property type="entry name" value="PH_DOMAIN"/>
    <property type="match status" value="1"/>
</dbReference>
<dbReference type="InterPro" id="IPR001849">
    <property type="entry name" value="PH_domain"/>
</dbReference>
<feature type="compositionally biased region" description="Basic residues" evidence="9">
    <location>
        <begin position="526"/>
        <end position="536"/>
    </location>
</feature>
<evidence type="ECO:0000313" key="13">
    <source>
        <dbReference type="EMBL" id="KAK6477992.1"/>
    </source>
</evidence>